<gene>
    <name evidence="2" type="ORF">VIBNISOn1_1560044</name>
</gene>
<dbReference type="SUPFAM" id="SSF54913">
    <property type="entry name" value="GlnB-like"/>
    <property type="match status" value="1"/>
</dbReference>
<proteinExistence type="inferred from homology"/>
<dbReference type="Pfam" id="PF03091">
    <property type="entry name" value="CutA1"/>
    <property type="match status" value="1"/>
</dbReference>
<protein>
    <submittedName>
        <fullName evidence="2">CutA1 divalent ion tolerance protein</fullName>
    </submittedName>
</protein>
<dbReference type="InterPro" id="IPR011322">
    <property type="entry name" value="N-reg_PII-like_a/b"/>
</dbReference>
<dbReference type="GO" id="GO:0010038">
    <property type="term" value="P:response to metal ion"/>
    <property type="evidence" value="ECO:0007669"/>
    <property type="project" value="InterPro"/>
</dbReference>
<dbReference type="AlphaFoldDB" id="A0AAV2VMU9"/>
<dbReference type="PANTHER" id="PTHR23419">
    <property type="entry name" value="DIVALENT CATION TOLERANCE CUTA-RELATED"/>
    <property type="match status" value="1"/>
</dbReference>
<dbReference type="GeneID" id="97544125"/>
<name>A0AAV2VMU9_9VIBR</name>
<evidence type="ECO:0000256" key="1">
    <source>
        <dbReference type="ARBA" id="ARBA00010169"/>
    </source>
</evidence>
<reference evidence="2 3" key="1">
    <citation type="journal article" date="2013" name="ISME J.">
        <title>Comparative genomics of pathogenic lineages of Vibrio nigripulchritudo identifies virulence-associated traits.</title>
        <authorList>
            <person name="Goudenege D."/>
            <person name="Labreuche Y."/>
            <person name="Krin E."/>
            <person name="Ansquer D."/>
            <person name="Mangenot S."/>
            <person name="Calteau A."/>
            <person name="Medigue C."/>
            <person name="Mazel D."/>
            <person name="Polz M.F."/>
            <person name="Le Roux F."/>
        </authorList>
    </citation>
    <scope>NUCLEOTIDE SEQUENCE [LARGE SCALE GENOMIC DNA]</scope>
    <source>
        <strain evidence="2 3">SOn1</strain>
    </source>
</reference>
<organism evidence="2 3">
    <name type="scientific">Vibrio nigripulchritudo SOn1</name>
    <dbReference type="NCBI Taxonomy" id="1238450"/>
    <lineage>
        <taxon>Bacteria</taxon>
        <taxon>Pseudomonadati</taxon>
        <taxon>Pseudomonadota</taxon>
        <taxon>Gammaproteobacteria</taxon>
        <taxon>Vibrionales</taxon>
        <taxon>Vibrionaceae</taxon>
        <taxon>Vibrio</taxon>
    </lineage>
</organism>
<evidence type="ECO:0000313" key="2">
    <source>
        <dbReference type="EMBL" id="CCO45784.1"/>
    </source>
</evidence>
<dbReference type="RefSeq" id="WP_004400408.1">
    <property type="nucleotide sequence ID" value="NZ_LK391965.1"/>
</dbReference>
<accession>A0AAV2VMU9</accession>
<dbReference type="InterPro" id="IPR015867">
    <property type="entry name" value="N-reg_PII/ATP_PRibTrfase_C"/>
</dbReference>
<dbReference type="InterPro" id="IPR004323">
    <property type="entry name" value="Ion_tolerance_CutA"/>
</dbReference>
<comment type="similarity">
    <text evidence="1">Belongs to the CutA family.</text>
</comment>
<comment type="caution">
    <text evidence="2">The sequence shown here is derived from an EMBL/GenBank/DDBJ whole genome shotgun (WGS) entry which is preliminary data.</text>
</comment>
<dbReference type="EMBL" id="CAOF01000064">
    <property type="protein sequence ID" value="CCO45784.1"/>
    <property type="molecule type" value="Genomic_DNA"/>
</dbReference>
<dbReference type="GO" id="GO:0005507">
    <property type="term" value="F:copper ion binding"/>
    <property type="evidence" value="ECO:0007669"/>
    <property type="project" value="TreeGrafter"/>
</dbReference>
<dbReference type="Proteomes" id="UP000018211">
    <property type="component" value="Unassembled WGS sequence"/>
</dbReference>
<dbReference type="Gene3D" id="3.30.70.120">
    <property type="match status" value="1"/>
</dbReference>
<sequence>MSESEFCVVLTTVNDNETKRGIVSTLLTEKLAACIQVLPIESYYLWEEKVCEDGEQLLVIKTQSARYHHVEEVIKKLHNYEVPQVVQLPISSGLSEYLDWVKSNTQA</sequence>
<dbReference type="PANTHER" id="PTHR23419:SF8">
    <property type="entry name" value="FI09726P"/>
    <property type="match status" value="1"/>
</dbReference>
<evidence type="ECO:0000313" key="3">
    <source>
        <dbReference type="Proteomes" id="UP000018211"/>
    </source>
</evidence>